<evidence type="ECO:0000313" key="1">
    <source>
        <dbReference type="EMBL" id="DAD71992.1"/>
    </source>
</evidence>
<protein>
    <submittedName>
        <fullName evidence="1">Uncharacterized protein</fullName>
    </submittedName>
</protein>
<name>A0A8S5LQ23_9CAUD</name>
<reference evidence="1" key="1">
    <citation type="journal article" date="2021" name="Proc. Natl. Acad. Sci. U.S.A.">
        <title>A Catalog of Tens of Thousands of Viruses from Human Metagenomes Reveals Hidden Associations with Chronic Diseases.</title>
        <authorList>
            <person name="Tisza M.J."/>
            <person name="Buck C.B."/>
        </authorList>
    </citation>
    <scope>NUCLEOTIDE SEQUENCE</scope>
    <source>
        <strain evidence="1">Ct0f722</strain>
    </source>
</reference>
<organism evidence="1">
    <name type="scientific">Myoviridae sp. ct0f722</name>
    <dbReference type="NCBI Taxonomy" id="2827599"/>
    <lineage>
        <taxon>Viruses</taxon>
        <taxon>Duplodnaviria</taxon>
        <taxon>Heunggongvirae</taxon>
        <taxon>Uroviricota</taxon>
        <taxon>Caudoviricetes</taxon>
    </lineage>
</organism>
<sequence length="274" mass="31060">MKSLNIYIEGLLNKSNKSSVLNAGDEIATIIREKAIKTNTRGGVDWDPAKKVLSLKGDYSDLLDCEIINLLNTIPGVTLKGYSFYLETRYSNFEGDLVINFDINVKTGSFFVSDCRSVSMQNCTFKITDKFGQEFNMHNGNLSFENVKFAGNKKYATDTGAEISIAMFDPGAIPTFKNVELQNISLLIICPAWKRYYDKVKECIENDTNPGDVMKMFGLDGITKENLRDLKKPYIEIKCPLRISDAIYKTMKISRVKPKTGKYIEQNGWFIYFS</sequence>
<accession>A0A8S5LQ23</accession>
<dbReference type="EMBL" id="BK015890">
    <property type="protein sequence ID" value="DAD71992.1"/>
    <property type="molecule type" value="Genomic_DNA"/>
</dbReference>
<proteinExistence type="predicted"/>